<keyword evidence="2" id="KW-0812">Transmembrane</keyword>
<dbReference type="KEGG" id="coh:EAV92_08480"/>
<evidence type="ECO:0000313" key="4">
    <source>
        <dbReference type="Proteomes" id="UP000269097"/>
    </source>
</evidence>
<keyword evidence="2" id="KW-0472">Membrane</keyword>
<feature type="transmembrane region" description="Helical" evidence="2">
    <location>
        <begin position="71"/>
        <end position="89"/>
    </location>
</feature>
<feature type="transmembrane region" description="Helical" evidence="2">
    <location>
        <begin position="43"/>
        <end position="65"/>
    </location>
</feature>
<proteinExistence type="predicted"/>
<keyword evidence="4" id="KW-1185">Reference proteome</keyword>
<gene>
    <name evidence="3" type="ORF">EAV92_08480</name>
</gene>
<organism evidence="3 4">
    <name type="scientific">Cohnella candidum</name>
    <dbReference type="NCBI Taxonomy" id="2674991"/>
    <lineage>
        <taxon>Bacteria</taxon>
        <taxon>Bacillati</taxon>
        <taxon>Bacillota</taxon>
        <taxon>Bacilli</taxon>
        <taxon>Bacillales</taxon>
        <taxon>Paenibacillaceae</taxon>
        <taxon>Cohnella</taxon>
    </lineage>
</organism>
<dbReference type="RefSeq" id="WP_123040657.1">
    <property type="nucleotide sequence ID" value="NZ_CP033433.1"/>
</dbReference>
<dbReference type="Proteomes" id="UP000269097">
    <property type="component" value="Chromosome"/>
</dbReference>
<feature type="compositionally biased region" description="Basic residues" evidence="1">
    <location>
        <begin position="12"/>
        <end position="23"/>
    </location>
</feature>
<protein>
    <recommendedName>
        <fullName evidence="5">Methyltransferase</fullName>
    </recommendedName>
</protein>
<keyword evidence="2" id="KW-1133">Transmembrane helix</keyword>
<dbReference type="EMBL" id="CP033433">
    <property type="protein sequence ID" value="AYQ72597.1"/>
    <property type="molecule type" value="Genomic_DNA"/>
</dbReference>
<reference evidence="3 4" key="1">
    <citation type="submission" date="2018-10" db="EMBL/GenBank/DDBJ databases">
        <title>Genome Sequence of Cohnella sp.</title>
        <authorList>
            <person name="Srinivasan S."/>
            <person name="Kim M.K."/>
        </authorList>
    </citation>
    <scope>NUCLEOTIDE SEQUENCE [LARGE SCALE GENOMIC DNA]</scope>
    <source>
        <strain evidence="3 4">18JY8-7</strain>
    </source>
</reference>
<accession>A0A3G3JXL6</accession>
<evidence type="ECO:0008006" key="5">
    <source>
        <dbReference type="Google" id="ProtNLM"/>
    </source>
</evidence>
<evidence type="ECO:0000256" key="2">
    <source>
        <dbReference type="SAM" id="Phobius"/>
    </source>
</evidence>
<dbReference type="AlphaFoldDB" id="A0A3G3JXL6"/>
<name>A0A3G3JXL6_9BACL</name>
<sequence length="172" mass="20105">MSRSWERMVQRNAKKVDKRRKKEGKPSLSSKTAQVEKFSGRNFIFPALLILLMVFYVVVFAPWATDVKQDTTMFWVTLGCYALLALFYFMRRPYLGVTRDTLETRKFTGYRTLRPGDIRKIVLSPGYVVIEPAKGTNWVFSKFINRFPIDTMGERLKSFAEANRVELEVKQK</sequence>
<evidence type="ECO:0000313" key="3">
    <source>
        <dbReference type="EMBL" id="AYQ72597.1"/>
    </source>
</evidence>
<feature type="region of interest" description="Disordered" evidence="1">
    <location>
        <begin position="1"/>
        <end position="28"/>
    </location>
</feature>
<evidence type="ECO:0000256" key="1">
    <source>
        <dbReference type="SAM" id="MobiDB-lite"/>
    </source>
</evidence>